<dbReference type="Proteomes" id="UP001517376">
    <property type="component" value="Unassembled WGS sequence"/>
</dbReference>
<protein>
    <submittedName>
        <fullName evidence="2">Uncharacterized protein</fullName>
    </submittedName>
</protein>
<accession>A0ABW9Y7G3</accession>
<organism evidence="2 3">
    <name type="scientific">Paragemmobacter ruber</name>
    <dbReference type="NCBI Taxonomy" id="1985673"/>
    <lineage>
        <taxon>Bacteria</taxon>
        <taxon>Pseudomonadati</taxon>
        <taxon>Pseudomonadota</taxon>
        <taxon>Alphaproteobacteria</taxon>
        <taxon>Rhodobacterales</taxon>
        <taxon>Paracoccaceae</taxon>
        <taxon>Paragemmobacter</taxon>
    </lineage>
</organism>
<evidence type="ECO:0000313" key="2">
    <source>
        <dbReference type="EMBL" id="NBE08358.1"/>
    </source>
</evidence>
<sequence>MQTGGQEQAAAAIKAQRALATRRRAPRARPAAEAAAEEAPQVTLALGLEVPPAGAEVIARPEEIDAALLARVQPERVLCPMIGPDYDALSVATLLRSLDFAGVLVVVAPDLPNPRMVEREIRNQAGGLRVSVVTRG</sequence>
<gene>
    <name evidence="2" type="ORF">GU920_12495</name>
</gene>
<dbReference type="RefSeq" id="WP_161767426.1">
    <property type="nucleotide sequence ID" value="NZ_JAAATW010000003.1"/>
</dbReference>
<evidence type="ECO:0000256" key="1">
    <source>
        <dbReference type="SAM" id="MobiDB-lite"/>
    </source>
</evidence>
<reference evidence="3" key="1">
    <citation type="submission" date="2020-01" db="EMBL/GenBank/DDBJ databases">
        <title>Sphingomonas sp. strain CSW-10.</title>
        <authorList>
            <person name="Chen W.-M."/>
        </authorList>
    </citation>
    <scope>NUCLEOTIDE SEQUENCE [LARGE SCALE GENOMIC DNA]</scope>
    <source>
        <strain evidence="3">CCP-1</strain>
    </source>
</reference>
<name>A0ABW9Y7G3_9RHOB</name>
<feature type="region of interest" description="Disordered" evidence="1">
    <location>
        <begin position="15"/>
        <end position="36"/>
    </location>
</feature>
<evidence type="ECO:0000313" key="3">
    <source>
        <dbReference type="Proteomes" id="UP001517376"/>
    </source>
</evidence>
<keyword evidence="3" id="KW-1185">Reference proteome</keyword>
<dbReference type="EMBL" id="JAAATW010000003">
    <property type="protein sequence ID" value="NBE08358.1"/>
    <property type="molecule type" value="Genomic_DNA"/>
</dbReference>
<comment type="caution">
    <text evidence="2">The sequence shown here is derived from an EMBL/GenBank/DDBJ whole genome shotgun (WGS) entry which is preliminary data.</text>
</comment>
<proteinExistence type="predicted"/>